<feature type="region of interest" description="Disordered" evidence="1">
    <location>
        <begin position="222"/>
        <end position="261"/>
    </location>
</feature>
<dbReference type="EMBL" id="WIXP02000010">
    <property type="protein sequence ID" value="KAF6203959.1"/>
    <property type="molecule type" value="Genomic_DNA"/>
</dbReference>
<evidence type="ECO:0000313" key="2">
    <source>
        <dbReference type="EMBL" id="KAF6203959.1"/>
    </source>
</evidence>
<feature type="compositionally biased region" description="Basic residues" evidence="1">
    <location>
        <begin position="438"/>
        <end position="460"/>
    </location>
</feature>
<dbReference type="PANTHER" id="PTHR33667">
    <property type="entry name" value="SI:DKEY-57N24.6"/>
    <property type="match status" value="1"/>
</dbReference>
<keyword evidence="3" id="KW-1185">Reference proteome</keyword>
<name>A0A6A4JAW0_APOLU</name>
<accession>A0A6A4JAW0</accession>
<protein>
    <recommendedName>
        <fullName evidence="4">DUF4550 domain-containing protein</fullName>
    </recommendedName>
</protein>
<dbReference type="AlphaFoldDB" id="A0A6A4JAW0"/>
<dbReference type="PANTHER" id="PTHR33667:SF7">
    <property type="entry name" value="RIKEN CDNA 1810020O05 GENE"/>
    <property type="match status" value="1"/>
</dbReference>
<dbReference type="Proteomes" id="UP000466442">
    <property type="component" value="Unassembled WGS sequence"/>
</dbReference>
<comment type="caution">
    <text evidence="2">The sequence shown here is derived from an EMBL/GenBank/DDBJ whole genome shotgun (WGS) entry which is preliminary data.</text>
</comment>
<sequence>MSKIRGSSVRRSFRLSSPGRRRATADNGIITERDGVTYYHPSSRNLKYCHIFYLLAPTQMINISVAVRGEVAKVCTKDEVVAMKIVRVDPNTRWVAFSIEHQIKGPGNSQEVVNWNQHKIEFNISENLANIFPRATKDDVYCIRTNSITFFEPQETVQFEKVGLASEMLRAEDDETGTETQTSTKKAKSKEQNVSKLQAVPSPAHIDSIKAKIFDAVPLPQRGKESIRTNESTNEEVGEEVPKKKRKKKKNKTKTLKSSDKKPMMTITGTKLLYDQRTWTDSHLHATKHVQIVNTWVTSTNFISEEIRNELIPFGIHIRKLVNFPNVNKVSSKDKVFIKYSLGDLIKNIAISPKEMDNSESITEIDDVKIFFLGTVPLLKIIENLQMHKLVIEIYGSKQEEQAETKELCSWEELDRIGKRAIVNPPVVDVLQKTKKEMKTKKKTKEQKTASRPKKKKRAKSAPPETPDLSRLHLLGYAEVNCSSLAADGFRMDIDTNITQYNSSENVIGKYAIKHFDLFNIHENENEEHNGVIENGLFVANQSQLKVNLRISGLPGTTSVERKELFVNLCKRIIIIFREKTIMVMILKRILKMNAKVMGYKYIDVPWMPYWFPRKINSENDGFSALEHPCILSGFTIGFDDLSIMMVEGLNDYTFPEAMKDVFFLPTSYGRVLYDDQLIFTQRLYQDFFPIGGFYITESKTSIDDIMYNRKTYLRGNIPIPAKRALFKIYQMLHCKTIQVVSMEKLFPQPQDLMSFNIEFGSPPIK</sequence>
<organism evidence="2 3">
    <name type="scientific">Apolygus lucorum</name>
    <name type="common">Small green plant bug</name>
    <name type="synonym">Lygocoris lucorum</name>
    <dbReference type="NCBI Taxonomy" id="248454"/>
    <lineage>
        <taxon>Eukaryota</taxon>
        <taxon>Metazoa</taxon>
        <taxon>Ecdysozoa</taxon>
        <taxon>Arthropoda</taxon>
        <taxon>Hexapoda</taxon>
        <taxon>Insecta</taxon>
        <taxon>Pterygota</taxon>
        <taxon>Neoptera</taxon>
        <taxon>Paraneoptera</taxon>
        <taxon>Hemiptera</taxon>
        <taxon>Heteroptera</taxon>
        <taxon>Panheteroptera</taxon>
        <taxon>Cimicomorpha</taxon>
        <taxon>Miridae</taxon>
        <taxon>Mirini</taxon>
        <taxon>Apolygus</taxon>
    </lineage>
</organism>
<feature type="compositionally biased region" description="Basic residues" evidence="1">
    <location>
        <begin position="243"/>
        <end position="255"/>
    </location>
</feature>
<feature type="region of interest" description="Disordered" evidence="1">
    <location>
        <begin position="433"/>
        <end position="468"/>
    </location>
</feature>
<evidence type="ECO:0008006" key="4">
    <source>
        <dbReference type="Google" id="ProtNLM"/>
    </source>
</evidence>
<gene>
    <name evidence="2" type="ORF">GE061_002297</name>
</gene>
<evidence type="ECO:0000256" key="1">
    <source>
        <dbReference type="SAM" id="MobiDB-lite"/>
    </source>
</evidence>
<dbReference type="OrthoDB" id="6631414at2759"/>
<reference evidence="2" key="1">
    <citation type="journal article" date="2021" name="Mol. Ecol. Resour.">
        <title>Apolygus lucorum genome provides insights into omnivorousness and mesophyll feeding.</title>
        <authorList>
            <person name="Liu Y."/>
            <person name="Liu H."/>
            <person name="Wang H."/>
            <person name="Huang T."/>
            <person name="Liu B."/>
            <person name="Yang B."/>
            <person name="Yin L."/>
            <person name="Li B."/>
            <person name="Zhang Y."/>
            <person name="Zhang S."/>
            <person name="Jiang F."/>
            <person name="Zhang X."/>
            <person name="Ren Y."/>
            <person name="Wang B."/>
            <person name="Wang S."/>
            <person name="Lu Y."/>
            <person name="Wu K."/>
            <person name="Fan W."/>
            <person name="Wang G."/>
        </authorList>
    </citation>
    <scope>NUCLEOTIDE SEQUENCE</scope>
    <source>
        <strain evidence="2">12Hb</strain>
    </source>
</reference>
<proteinExistence type="predicted"/>
<evidence type="ECO:0000313" key="3">
    <source>
        <dbReference type="Proteomes" id="UP000466442"/>
    </source>
</evidence>
<feature type="region of interest" description="Disordered" evidence="1">
    <location>
        <begin position="170"/>
        <end position="201"/>
    </location>
</feature>
<feature type="region of interest" description="Disordered" evidence="1">
    <location>
        <begin position="1"/>
        <end position="27"/>
    </location>
</feature>